<reference evidence="2" key="1">
    <citation type="submission" date="2018-11" db="EMBL/GenBank/DDBJ databases">
        <authorList>
            <consortium name="Genoscope - CEA"/>
            <person name="William W."/>
        </authorList>
    </citation>
    <scope>NUCLEOTIDE SEQUENCE</scope>
</reference>
<evidence type="ECO:0000313" key="1">
    <source>
        <dbReference type="EMBL" id="CAG7898457.1"/>
    </source>
</evidence>
<dbReference type="EMBL" id="LS974624">
    <property type="protein sequence ID" value="CAG7898457.1"/>
    <property type="molecule type" value="Genomic_DNA"/>
</dbReference>
<name>A0A3P6BGB3_BRACM</name>
<sequence length="276" mass="30902">MASSPSSPTLLSTLFASEELLSSLLVVSFVGIPETSRRMESSWGSRFFSSMNWTRSFIPANIFFNSQMLQVKYTPSRGRSQEQCSNHQSCGPPLNRTLQLSTYCFPNRDVTVYLSLWDEATSTFRGLLKGGDKSQSMMLVVTTVNPKLFGENLYLNSTPGAIVCQQAANGGEENLPSCLEELTEKEFVFQIHVTTFNFTPNHRIFTVPTITEDTILGTHGKGHCENILPSSEVDVRLESSPSGRLFWVRMSGRNLLQQILQRFQPLRTTARAAVRE</sequence>
<protein>
    <submittedName>
        <fullName evidence="1">Uncharacterized protein</fullName>
    </submittedName>
</protein>
<dbReference type="Gramene" id="A08p21230.2_BraZ1">
    <property type="protein sequence ID" value="A08p21230.2_BraZ1.CDS"/>
    <property type="gene ID" value="A08g21230.2_BraZ1"/>
</dbReference>
<dbReference type="EMBL" id="LR031575">
    <property type="protein sequence ID" value="VDD05047.1"/>
    <property type="molecule type" value="Genomic_DNA"/>
</dbReference>
<organism evidence="2">
    <name type="scientific">Brassica campestris</name>
    <name type="common">Field mustard</name>
    <dbReference type="NCBI Taxonomy" id="3711"/>
    <lineage>
        <taxon>Eukaryota</taxon>
        <taxon>Viridiplantae</taxon>
        <taxon>Streptophyta</taxon>
        <taxon>Embryophyta</taxon>
        <taxon>Tracheophyta</taxon>
        <taxon>Spermatophyta</taxon>
        <taxon>Magnoliopsida</taxon>
        <taxon>eudicotyledons</taxon>
        <taxon>Gunneridae</taxon>
        <taxon>Pentapetalae</taxon>
        <taxon>rosids</taxon>
        <taxon>malvids</taxon>
        <taxon>Brassicales</taxon>
        <taxon>Brassicaceae</taxon>
        <taxon>Brassiceae</taxon>
        <taxon>Brassica</taxon>
    </lineage>
</organism>
<proteinExistence type="predicted"/>
<gene>
    <name evidence="2" type="ORF">BRAA08T33858Z</name>
    <name evidence="1" type="ORF">BRAPAZ1V2_A08P21230.2</name>
</gene>
<dbReference type="AlphaFoldDB" id="A0A3P6BGB3"/>
<evidence type="ECO:0000313" key="2">
    <source>
        <dbReference type="EMBL" id="VDD05047.1"/>
    </source>
</evidence>
<accession>A0A3P6BGB3</accession>
<dbReference type="Proteomes" id="UP000694005">
    <property type="component" value="Chromosome A08"/>
</dbReference>